<accession>A0ABU7CWJ4</accession>
<organism evidence="1 2">
    <name type="scientific">Characodon lateralis</name>
    <dbReference type="NCBI Taxonomy" id="208331"/>
    <lineage>
        <taxon>Eukaryota</taxon>
        <taxon>Metazoa</taxon>
        <taxon>Chordata</taxon>
        <taxon>Craniata</taxon>
        <taxon>Vertebrata</taxon>
        <taxon>Euteleostomi</taxon>
        <taxon>Actinopterygii</taxon>
        <taxon>Neopterygii</taxon>
        <taxon>Teleostei</taxon>
        <taxon>Neoteleostei</taxon>
        <taxon>Acanthomorphata</taxon>
        <taxon>Ovalentaria</taxon>
        <taxon>Atherinomorphae</taxon>
        <taxon>Cyprinodontiformes</taxon>
        <taxon>Goodeidae</taxon>
        <taxon>Characodon</taxon>
    </lineage>
</organism>
<evidence type="ECO:0000313" key="2">
    <source>
        <dbReference type="Proteomes" id="UP001352852"/>
    </source>
</evidence>
<protein>
    <submittedName>
        <fullName evidence="1">Uncharacterized protein</fullName>
    </submittedName>
</protein>
<evidence type="ECO:0000313" key="1">
    <source>
        <dbReference type="EMBL" id="MED6267064.1"/>
    </source>
</evidence>
<keyword evidence="2" id="KW-1185">Reference proteome</keyword>
<comment type="caution">
    <text evidence="1">The sequence shown here is derived from an EMBL/GenBank/DDBJ whole genome shotgun (WGS) entry which is preliminary data.</text>
</comment>
<name>A0ABU7CWJ4_9TELE</name>
<sequence length="99" mass="11384">MSNLFLTHICTVEIWRLGLKAGFERKREETDEISQCDKTFEIKCDFSGSFSPKGYFRNALWKVLQGQSTVIKSHFAFQIISYSDPYTLRICSCVGKSTN</sequence>
<reference evidence="1 2" key="1">
    <citation type="submission" date="2021-06" db="EMBL/GenBank/DDBJ databases">
        <authorList>
            <person name="Palmer J.M."/>
        </authorList>
    </citation>
    <scope>NUCLEOTIDE SEQUENCE [LARGE SCALE GENOMIC DNA]</scope>
    <source>
        <strain evidence="1 2">CL_MEX2019</strain>
        <tissue evidence="1">Muscle</tissue>
    </source>
</reference>
<dbReference type="EMBL" id="JAHUTJ010008682">
    <property type="protein sequence ID" value="MED6267064.1"/>
    <property type="molecule type" value="Genomic_DNA"/>
</dbReference>
<proteinExistence type="predicted"/>
<gene>
    <name evidence="1" type="ORF">CHARACLAT_008365</name>
</gene>
<dbReference type="Proteomes" id="UP001352852">
    <property type="component" value="Unassembled WGS sequence"/>
</dbReference>